<evidence type="ECO:0000313" key="2">
    <source>
        <dbReference type="EMBL" id="CAF3768941.1"/>
    </source>
</evidence>
<name>A0A8S2DL95_9BILA</name>
<protein>
    <submittedName>
        <fullName evidence="1">Uncharacterized protein</fullName>
    </submittedName>
</protein>
<accession>A0A8S2DL95</accession>
<sequence>MQNCEQIFTYTEPLIRTLSNDDMKALFDAVGERFPVINESIQELTNRIRATPNRRRRYRRMIRRLNEAGDYLAKVRSTIDNIVAERGKFG</sequence>
<evidence type="ECO:0000313" key="3">
    <source>
        <dbReference type="Proteomes" id="UP000677228"/>
    </source>
</evidence>
<dbReference type="Proteomes" id="UP000682733">
    <property type="component" value="Unassembled WGS sequence"/>
</dbReference>
<reference evidence="1" key="1">
    <citation type="submission" date="2021-02" db="EMBL/GenBank/DDBJ databases">
        <authorList>
            <person name="Nowell W R."/>
        </authorList>
    </citation>
    <scope>NUCLEOTIDE SEQUENCE</scope>
</reference>
<dbReference type="Proteomes" id="UP000677228">
    <property type="component" value="Unassembled WGS sequence"/>
</dbReference>
<evidence type="ECO:0000313" key="1">
    <source>
        <dbReference type="EMBL" id="CAF0999504.1"/>
    </source>
</evidence>
<organism evidence="1 3">
    <name type="scientific">Didymodactylos carnosus</name>
    <dbReference type="NCBI Taxonomy" id="1234261"/>
    <lineage>
        <taxon>Eukaryota</taxon>
        <taxon>Metazoa</taxon>
        <taxon>Spiralia</taxon>
        <taxon>Gnathifera</taxon>
        <taxon>Rotifera</taxon>
        <taxon>Eurotatoria</taxon>
        <taxon>Bdelloidea</taxon>
        <taxon>Philodinida</taxon>
        <taxon>Philodinidae</taxon>
        <taxon>Didymodactylos</taxon>
    </lineage>
</organism>
<dbReference type="AlphaFoldDB" id="A0A8S2DL95"/>
<dbReference type="EMBL" id="CAJOBA010006298">
    <property type="protein sequence ID" value="CAF3768941.1"/>
    <property type="molecule type" value="Genomic_DNA"/>
</dbReference>
<gene>
    <name evidence="1" type="ORF">OVA965_LOCUS14485</name>
    <name evidence="2" type="ORF">TMI583_LOCUS14487</name>
</gene>
<comment type="caution">
    <text evidence="1">The sequence shown here is derived from an EMBL/GenBank/DDBJ whole genome shotgun (WGS) entry which is preliminary data.</text>
</comment>
<dbReference type="EMBL" id="CAJNOK010006291">
    <property type="protein sequence ID" value="CAF0999504.1"/>
    <property type="molecule type" value="Genomic_DNA"/>
</dbReference>
<proteinExistence type="predicted"/>